<feature type="domain" description="Transcription regulator PadR N-terminal" evidence="1">
    <location>
        <begin position="14"/>
        <end position="83"/>
    </location>
</feature>
<dbReference type="Gene3D" id="1.10.10.10">
    <property type="entry name" value="Winged helix-like DNA-binding domain superfamily/Winged helix DNA-binding domain"/>
    <property type="match status" value="1"/>
</dbReference>
<dbReference type="RefSeq" id="WP_312031599.1">
    <property type="nucleotide sequence ID" value="NZ_CP051151.1"/>
</dbReference>
<protein>
    <submittedName>
        <fullName evidence="2">PadR family transcriptional regulator</fullName>
    </submittedName>
</protein>
<dbReference type="PANTHER" id="PTHR33169:SF24">
    <property type="entry name" value="TRANSCRIPTIONAL REGULATOR, PADR FAMILY"/>
    <property type="match status" value="1"/>
</dbReference>
<keyword evidence="3" id="KW-1185">Reference proteome</keyword>
<dbReference type="InterPro" id="IPR005149">
    <property type="entry name" value="Tscrpt_reg_PadR_N"/>
</dbReference>
<proteinExistence type="predicted"/>
<evidence type="ECO:0000313" key="3">
    <source>
        <dbReference type="Proteomes" id="UP000512167"/>
    </source>
</evidence>
<organism evidence="2 3">
    <name type="scientific">Hujiaoplasma nucleasis</name>
    <dbReference type="NCBI Taxonomy" id="2725268"/>
    <lineage>
        <taxon>Bacteria</taxon>
        <taxon>Bacillati</taxon>
        <taxon>Mycoplasmatota</taxon>
        <taxon>Mollicutes</taxon>
        <taxon>Candidatus Izemoplasmatales</taxon>
        <taxon>Hujiaoplasmataceae</taxon>
        <taxon>Hujiaoplasma</taxon>
    </lineage>
</organism>
<evidence type="ECO:0000313" key="2">
    <source>
        <dbReference type="EMBL" id="QLY40752.1"/>
    </source>
</evidence>
<dbReference type="PANTHER" id="PTHR33169">
    <property type="entry name" value="PADR-FAMILY TRANSCRIPTIONAL REGULATOR"/>
    <property type="match status" value="1"/>
</dbReference>
<dbReference type="Proteomes" id="UP000512167">
    <property type="component" value="Chromosome"/>
</dbReference>
<name>A0A7L6N5I9_9MOLU</name>
<evidence type="ECO:0000259" key="1">
    <source>
        <dbReference type="Pfam" id="PF03551"/>
    </source>
</evidence>
<dbReference type="EMBL" id="CP051151">
    <property type="protein sequence ID" value="QLY40752.1"/>
    <property type="molecule type" value="Genomic_DNA"/>
</dbReference>
<dbReference type="AlphaFoldDB" id="A0A7L6N5I9"/>
<dbReference type="InterPro" id="IPR052509">
    <property type="entry name" value="Metal_resp_DNA-bind_regulator"/>
</dbReference>
<reference evidence="2 3" key="1">
    <citation type="submission" date="2020-04" db="EMBL/GenBank/DDBJ databases">
        <authorList>
            <person name="Zheng R.K."/>
            <person name="Sun C.M."/>
        </authorList>
    </citation>
    <scope>NUCLEOTIDE SEQUENCE [LARGE SCALE GENOMIC DNA]</scope>
    <source>
        <strain evidence="3">zrk29</strain>
    </source>
</reference>
<gene>
    <name evidence="2" type="ORF">HF295_07760</name>
</gene>
<dbReference type="Pfam" id="PF03551">
    <property type="entry name" value="PadR"/>
    <property type="match status" value="1"/>
</dbReference>
<accession>A0A7L6N5I9</accession>
<sequence length="100" mass="11961">MDIQLKKGLLDLMVLASIKYNDSYGYKIIQDISSIMDISESTLYPILKRLEKQKLVTTYNTTHNSRIRKYYKINKEGLNKLKESIDDFDEIKRMYEFIKR</sequence>
<dbReference type="SUPFAM" id="SSF46785">
    <property type="entry name" value="Winged helix' DNA-binding domain"/>
    <property type="match status" value="1"/>
</dbReference>
<dbReference type="KEGG" id="tbk:HF295_07760"/>
<dbReference type="InterPro" id="IPR036390">
    <property type="entry name" value="WH_DNA-bd_sf"/>
</dbReference>
<dbReference type="InterPro" id="IPR036388">
    <property type="entry name" value="WH-like_DNA-bd_sf"/>
</dbReference>